<feature type="DNA-binding region" description="H-T-H motif" evidence="4">
    <location>
        <begin position="33"/>
        <end position="52"/>
    </location>
</feature>
<proteinExistence type="predicted"/>
<dbReference type="InterPro" id="IPR050109">
    <property type="entry name" value="HTH-type_TetR-like_transc_reg"/>
</dbReference>
<keyword evidence="1" id="KW-0805">Transcription regulation</keyword>
<evidence type="ECO:0000313" key="7">
    <source>
        <dbReference type="Proteomes" id="UP001519654"/>
    </source>
</evidence>
<keyword evidence="2 4" id="KW-0238">DNA-binding</keyword>
<dbReference type="SUPFAM" id="SSF46689">
    <property type="entry name" value="Homeodomain-like"/>
    <property type="match status" value="1"/>
</dbReference>
<dbReference type="RefSeq" id="WP_215784494.1">
    <property type="nucleotide sequence ID" value="NZ_JAHKKG010000001.1"/>
</dbReference>
<dbReference type="PRINTS" id="PR00455">
    <property type="entry name" value="HTHTETR"/>
</dbReference>
<dbReference type="SUPFAM" id="SSF48498">
    <property type="entry name" value="Tetracyclin repressor-like, C-terminal domain"/>
    <property type="match status" value="1"/>
</dbReference>
<keyword evidence="7" id="KW-1185">Reference proteome</keyword>
<evidence type="ECO:0000256" key="4">
    <source>
        <dbReference type="PROSITE-ProRule" id="PRU00335"/>
    </source>
</evidence>
<dbReference type="PROSITE" id="PS50977">
    <property type="entry name" value="HTH_TETR_2"/>
    <property type="match status" value="1"/>
</dbReference>
<name>A0ABS5YHR5_9ACTN</name>
<evidence type="ECO:0000256" key="2">
    <source>
        <dbReference type="ARBA" id="ARBA00023125"/>
    </source>
</evidence>
<organism evidence="6 7">
    <name type="scientific">Paractinoplanes bogorensis</name>
    <dbReference type="NCBI Taxonomy" id="1610840"/>
    <lineage>
        <taxon>Bacteria</taxon>
        <taxon>Bacillati</taxon>
        <taxon>Actinomycetota</taxon>
        <taxon>Actinomycetes</taxon>
        <taxon>Micromonosporales</taxon>
        <taxon>Micromonosporaceae</taxon>
        <taxon>Paractinoplanes</taxon>
    </lineage>
</organism>
<dbReference type="InterPro" id="IPR001647">
    <property type="entry name" value="HTH_TetR"/>
</dbReference>
<comment type="caution">
    <text evidence="6">The sequence shown here is derived from an EMBL/GenBank/DDBJ whole genome shotgun (WGS) entry which is preliminary data.</text>
</comment>
<sequence length="197" mass="21513">MTTRREQTSGESRDLILAAAAELFASKGYRPTTFADVAERSGISRGSIPWHFGSKEGLLLAVLERSVQQLIVDLGPEPFPDAATELERMARGLEALFSRPNARLFVTLLVEAMEPDSPIHDRYAAMHETLRANGRRALENLLPSYGPRLDALTAALVGAAIGIHQQWLINPTQVDLAQSLDALRDMVLATVRAAGQQ</sequence>
<evidence type="ECO:0000313" key="6">
    <source>
        <dbReference type="EMBL" id="MBU2662556.1"/>
    </source>
</evidence>
<dbReference type="Pfam" id="PF00440">
    <property type="entry name" value="TetR_N"/>
    <property type="match status" value="1"/>
</dbReference>
<feature type="domain" description="HTH tetR-type" evidence="5">
    <location>
        <begin position="10"/>
        <end position="70"/>
    </location>
</feature>
<dbReference type="PANTHER" id="PTHR30055:SF234">
    <property type="entry name" value="HTH-TYPE TRANSCRIPTIONAL REGULATOR BETI"/>
    <property type="match status" value="1"/>
</dbReference>
<evidence type="ECO:0000256" key="1">
    <source>
        <dbReference type="ARBA" id="ARBA00023015"/>
    </source>
</evidence>
<dbReference type="PANTHER" id="PTHR30055">
    <property type="entry name" value="HTH-TYPE TRANSCRIPTIONAL REGULATOR RUTR"/>
    <property type="match status" value="1"/>
</dbReference>
<gene>
    <name evidence="6" type="ORF">KOI35_03470</name>
</gene>
<dbReference type="EMBL" id="JAHKKG010000001">
    <property type="protein sequence ID" value="MBU2662556.1"/>
    <property type="molecule type" value="Genomic_DNA"/>
</dbReference>
<protein>
    <submittedName>
        <fullName evidence="6">TetR/AcrR family transcriptional regulator</fullName>
    </submittedName>
</protein>
<accession>A0ABS5YHR5</accession>
<dbReference type="Proteomes" id="UP001519654">
    <property type="component" value="Unassembled WGS sequence"/>
</dbReference>
<evidence type="ECO:0000256" key="3">
    <source>
        <dbReference type="ARBA" id="ARBA00023163"/>
    </source>
</evidence>
<reference evidence="6 7" key="1">
    <citation type="submission" date="2021-06" db="EMBL/GenBank/DDBJ databases">
        <title>Actinoplanes lichenicola sp. nov., and Actinoplanes ovalisporus sp. nov., isolated from lichen in Thailand.</title>
        <authorList>
            <person name="Saeng-In P."/>
            <person name="Kanchanasin P."/>
            <person name="Yuki M."/>
            <person name="Kudo T."/>
            <person name="Ohkuma M."/>
            <person name="Phongsopitanun W."/>
            <person name="Tanasupawat S."/>
        </authorList>
    </citation>
    <scope>NUCLEOTIDE SEQUENCE [LARGE SCALE GENOMIC DNA]</scope>
    <source>
        <strain evidence="6 7">NBRC 110975</strain>
    </source>
</reference>
<dbReference type="InterPro" id="IPR036271">
    <property type="entry name" value="Tet_transcr_reg_TetR-rel_C_sf"/>
</dbReference>
<keyword evidence="3" id="KW-0804">Transcription</keyword>
<dbReference type="Gene3D" id="1.10.357.10">
    <property type="entry name" value="Tetracycline Repressor, domain 2"/>
    <property type="match status" value="1"/>
</dbReference>
<dbReference type="InterPro" id="IPR009057">
    <property type="entry name" value="Homeodomain-like_sf"/>
</dbReference>
<evidence type="ECO:0000259" key="5">
    <source>
        <dbReference type="PROSITE" id="PS50977"/>
    </source>
</evidence>